<dbReference type="FunCoup" id="A0A6P8PVF2">
    <property type="interactions" value="1657"/>
</dbReference>
<evidence type="ECO:0000256" key="7">
    <source>
        <dbReference type="ARBA" id="ARBA00023328"/>
    </source>
</evidence>
<evidence type="ECO:0000313" key="9">
    <source>
        <dbReference type="Proteomes" id="UP000515159"/>
    </source>
</evidence>
<gene>
    <name evidence="10" type="primary">CENPK</name>
</gene>
<dbReference type="GeneID" id="117353832"/>
<dbReference type="AlphaFoldDB" id="A0A6P8PVF2"/>
<dbReference type="GO" id="GO:0000070">
    <property type="term" value="P:mitotic sister chromatid segregation"/>
    <property type="evidence" value="ECO:0007669"/>
    <property type="project" value="TreeGrafter"/>
</dbReference>
<dbReference type="GO" id="GO:0005634">
    <property type="term" value="C:nucleus"/>
    <property type="evidence" value="ECO:0007669"/>
    <property type="project" value="UniProtKB-SubCell"/>
</dbReference>
<keyword evidence="4" id="KW-0158">Chromosome</keyword>
<protein>
    <submittedName>
        <fullName evidence="10">Centromere protein K isoform X1</fullName>
    </submittedName>
</protein>
<evidence type="ECO:0000256" key="4">
    <source>
        <dbReference type="ARBA" id="ARBA00022454"/>
    </source>
</evidence>
<dbReference type="Proteomes" id="UP000515159">
    <property type="component" value="Chromosome 1"/>
</dbReference>
<comment type="similarity">
    <text evidence="3">Belongs to the CENP-K/MCM22 family.</text>
</comment>
<dbReference type="Pfam" id="PF11802">
    <property type="entry name" value="CENP-K"/>
    <property type="match status" value="2"/>
</dbReference>
<evidence type="ECO:0000313" key="10">
    <source>
        <dbReference type="RefSeq" id="XP_033786135.1"/>
    </source>
</evidence>
<proteinExistence type="inferred from homology"/>
<dbReference type="GO" id="GO:0051382">
    <property type="term" value="P:kinetochore assembly"/>
    <property type="evidence" value="ECO:0007669"/>
    <property type="project" value="InterPro"/>
</dbReference>
<evidence type="ECO:0000256" key="6">
    <source>
        <dbReference type="ARBA" id="ARBA00023242"/>
    </source>
</evidence>
<comment type="subcellular location">
    <subcellularLocation>
        <location evidence="2">Chromosome</location>
        <location evidence="2">Centromere</location>
    </subcellularLocation>
    <subcellularLocation>
        <location evidence="1">Nucleus</location>
    </subcellularLocation>
</comment>
<dbReference type="KEGG" id="gsh:117353832"/>
<keyword evidence="7" id="KW-0137">Centromere</keyword>
<evidence type="ECO:0000256" key="5">
    <source>
        <dbReference type="ARBA" id="ARBA00023054"/>
    </source>
</evidence>
<keyword evidence="5 8" id="KW-0175">Coiled coil</keyword>
<dbReference type="RefSeq" id="XP_033786135.1">
    <property type="nucleotide sequence ID" value="XM_033930244.1"/>
</dbReference>
<sequence>MAEELAKHMSLYQHDIAPDITSHAQCSVDELLDECDKKWRQMEEFQNKLTLLGTETVSESDAQLTLLMMQVKALTAECNQWQKRTPELLPDKQEILLAMGKEEALPLWIPRRLLEGVQRSLLHFIWAGKRPRLQKVDHELEMVLSCVQSKNRKLKEDLQREQKWLEEQQQLVDALTVRQEELRNLVVETSETRIIQELSNRIVKIKEYEKELLEALGEFLEEHFPLPEEQGSTNKKKKGLSTEPPAQLITLHEILEILIDKLMSTPHQPYLTIDDSYWPPYIEMLLRYGIALRHPEDPSKIRLEAFHQ</sequence>
<dbReference type="PANTHER" id="PTHR14401:SF6">
    <property type="entry name" value="CENTROMERE PROTEIN K"/>
    <property type="match status" value="1"/>
</dbReference>
<evidence type="ECO:0000256" key="2">
    <source>
        <dbReference type="ARBA" id="ARBA00004584"/>
    </source>
</evidence>
<reference evidence="10" key="1">
    <citation type="submission" date="2025-08" db="UniProtKB">
        <authorList>
            <consortium name="RefSeq"/>
        </authorList>
    </citation>
    <scope>IDENTIFICATION</scope>
</reference>
<evidence type="ECO:0000256" key="3">
    <source>
        <dbReference type="ARBA" id="ARBA00005795"/>
    </source>
</evidence>
<keyword evidence="9" id="KW-1185">Reference proteome</keyword>
<dbReference type="InParanoid" id="A0A6P8PVF2"/>
<evidence type="ECO:0000256" key="1">
    <source>
        <dbReference type="ARBA" id="ARBA00004123"/>
    </source>
</evidence>
<dbReference type="OrthoDB" id="9445768at2759"/>
<accession>A0A6P8PVF2</accession>
<name>A0A6P8PVF2_GEOSA</name>
<feature type="coiled-coil region" evidence="8">
    <location>
        <begin position="151"/>
        <end position="185"/>
    </location>
</feature>
<dbReference type="CTD" id="64105"/>
<dbReference type="InterPro" id="IPR020993">
    <property type="entry name" value="Centromere_CenpK"/>
</dbReference>
<dbReference type="GO" id="GO:0000775">
    <property type="term" value="C:chromosome, centromeric region"/>
    <property type="evidence" value="ECO:0007669"/>
    <property type="project" value="UniProtKB-SubCell"/>
</dbReference>
<evidence type="ECO:0000256" key="8">
    <source>
        <dbReference type="SAM" id="Coils"/>
    </source>
</evidence>
<organism evidence="9 10">
    <name type="scientific">Geotrypetes seraphini</name>
    <name type="common">Gaboon caecilian</name>
    <name type="synonym">Caecilia seraphini</name>
    <dbReference type="NCBI Taxonomy" id="260995"/>
    <lineage>
        <taxon>Eukaryota</taxon>
        <taxon>Metazoa</taxon>
        <taxon>Chordata</taxon>
        <taxon>Craniata</taxon>
        <taxon>Vertebrata</taxon>
        <taxon>Euteleostomi</taxon>
        <taxon>Amphibia</taxon>
        <taxon>Gymnophiona</taxon>
        <taxon>Geotrypetes</taxon>
    </lineage>
</organism>
<dbReference type="PANTHER" id="PTHR14401">
    <property type="entry name" value="CENTROMERE PROTEIN K"/>
    <property type="match status" value="1"/>
</dbReference>
<keyword evidence="6" id="KW-0539">Nucleus</keyword>